<gene>
    <name evidence="3" type="ORF">DPMN_069420</name>
</gene>
<feature type="compositionally biased region" description="Basic and acidic residues" evidence="1">
    <location>
        <begin position="55"/>
        <end position="72"/>
    </location>
</feature>
<reference evidence="3" key="2">
    <citation type="submission" date="2020-11" db="EMBL/GenBank/DDBJ databases">
        <authorList>
            <person name="McCartney M.A."/>
            <person name="Auch B."/>
            <person name="Kono T."/>
            <person name="Mallez S."/>
            <person name="Becker A."/>
            <person name="Gohl D.M."/>
            <person name="Silverstein K.A.T."/>
            <person name="Koren S."/>
            <person name="Bechman K.B."/>
            <person name="Herman A."/>
            <person name="Abrahante J.E."/>
            <person name="Garbe J."/>
        </authorList>
    </citation>
    <scope>NUCLEOTIDE SEQUENCE</scope>
    <source>
        <strain evidence="3">Duluth1</strain>
        <tissue evidence="3">Whole animal</tissue>
    </source>
</reference>
<comment type="caution">
    <text evidence="3">The sequence shown here is derived from an EMBL/GenBank/DDBJ whole genome shotgun (WGS) entry which is preliminary data.</text>
</comment>
<protein>
    <recommendedName>
        <fullName evidence="2">DUF6451 domain-containing protein</fullName>
    </recommendedName>
</protein>
<organism evidence="3 4">
    <name type="scientific">Dreissena polymorpha</name>
    <name type="common">Zebra mussel</name>
    <name type="synonym">Mytilus polymorpha</name>
    <dbReference type="NCBI Taxonomy" id="45954"/>
    <lineage>
        <taxon>Eukaryota</taxon>
        <taxon>Metazoa</taxon>
        <taxon>Spiralia</taxon>
        <taxon>Lophotrochozoa</taxon>
        <taxon>Mollusca</taxon>
        <taxon>Bivalvia</taxon>
        <taxon>Autobranchia</taxon>
        <taxon>Heteroconchia</taxon>
        <taxon>Euheterodonta</taxon>
        <taxon>Imparidentia</taxon>
        <taxon>Neoheterodontei</taxon>
        <taxon>Myida</taxon>
        <taxon>Dreissenoidea</taxon>
        <taxon>Dreissenidae</taxon>
        <taxon>Dreissena</taxon>
    </lineage>
</organism>
<feature type="domain" description="DUF6451" evidence="2">
    <location>
        <begin position="1"/>
        <end position="30"/>
    </location>
</feature>
<evidence type="ECO:0000313" key="4">
    <source>
        <dbReference type="Proteomes" id="UP000828390"/>
    </source>
</evidence>
<sequence length="126" mass="14385">MLRNTWRNRHLRLTTKLTLFNSNVKSVLLYGSETWKRTNYRCSSTDASATFFESDGQKEFPTKISGRGRDRNQSPPPLKRGSGNGLAIPSEETNQTSPDMFWTGIHKAREREEDQQPPGGELLRQS</sequence>
<dbReference type="InterPro" id="IPR045609">
    <property type="entry name" value="DUF6451"/>
</dbReference>
<evidence type="ECO:0000313" key="3">
    <source>
        <dbReference type="EMBL" id="KAH3709954.1"/>
    </source>
</evidence>
<dbReference type="EMBL" id="JAIWYP010000014">
    <property type="protein sequence ID" value="KAH3709954.1"/>
    <property type="molecule type" value="Genomic_DNA"/>
</dbReference>
<evidence type="ECO:0000259" key="2">
    <source>
        <dbReference type="Pfam" id="PF20049"/>
    </source>
</evidence>
<name>A0A9D4BUX4_DREPO</name>
<evidence type="ECO:0000256" key="1">
    <source>
        <dbReference type="SAM" id="MobiDB-lite"/>
    </source>
</evidence>
<feature type="region of interest" description="Disordered" evidence="1">
    <location>
        <begin position="53"/>
        <end position="126"/>
    </location>
</feature>
<dbReference type="Proteomes" id="UP000828390">
    <property type="component" value="Unassembled WGS sequence"/>
</dbReference>
<keyword evidence="4" id="KW-1185">Reference proteome</keyword>
<dbReference type="AlphaFoldDB" id="A0A9D4BUX4"/>
<accession>A0A9D4BUX4</accession>
<dbReference type="Pfam" id="PF20049">
    <property type="entry name" value="DUF6451"/>
    <property type="match status" value="1"/>
</dbReference>
<proteinExistence type="predicted"/>
<reference evidence="3" key="1">
    <citation type="journal article" date="2019" name="bioRxiv">
        <title>The Genome of the Zebra Mussel, Dreissena polymorpha: A Resource for Invasive Species Research.</title>
        <authorList>
            <person name="McCartney M.A."/>
            <person name="Auch B."/>
            <person name="Kono T."/>
            <person name="Mallez S."/>
            <person name="Zhang Y."/>
            <person name="Obille A."/>
            <person name="Becker A."/>
            <person name="Abrahante J.E."/>
            <person name="Garbe J."/>
            <person name="Badalamenti J.P."/>
            <person name="Herman A."/>
            <person name="Mangelson H."/>
            <person name="Liachko I."/>
            <person name="Sullivan S."/>
            <person name="Sone E.D."/>
            <person name="Koren S."/>
            <person name="Silverstein K.A.T."/>
            <person name="Beckman K.B."/>
            <person name="Gohl D.M."/>
        </authorList>
    </citation>
    <scope>NUCLEOTIDE SEQUENCE</scope>
    <source>
        <strain evidence="3">Duluth1</strain>
        <tissue evidence="3">Whole animal</tissue>
    </source>
</reference>